<accession>A0AAE2YMG2</accession>
<sequence>GIPNSSYEKYGITADQIHEAKLMQRQSRRERLDEIIRRKNQSVMAASQLLHDSGQTITYDSIRETQIRMGEEPVHRRVIQRVMSTPEWAQRFAEDAAKRGRGARAMKAIAEAQKTAKRNNDPQAVEIASGMAVEALRSKGGNTQALIEWAHSIIRPGADNLHNNMAGWLVLHTYADTPAERYPQAMFPSGPPN</sequence>
<evidence type="ECO:0000313" key="1">
    <source>
        <dbReference type="EMBL" id="MBU2786820.1"/>
    </source>
</evidence>
<dbReference type="Proteomes" id="UP001197378">
    <property type="component" value="Unassembled WGS sequence"/>
</dbReference>
<name>A0AAE2YMG2_9PROT</name>
<dbReference type="EMBL" id="JAAXYO010000025">
    <property type="protein sequence ID" value="MBU2786820.1"/>
    <property type="molecule type" value="Genomic_DNA"/>
</dbReference>
<dbReference type="RefSeq" id="WP_215885337.1">
    <property type="nucleotide sequence ID" value="NZ_JAAXYO010000025.1"/>
</dbReference>
<gene>
    <name evidence="1" type="ORF">HFQ13_01100</name>
</gene>
<keyword evidence="2" id="KW-1185">Reference proteome</keyword>
<dbReference type="AlphaFoldDB" id="A0AAE2YMG2"/>
<organism evidence="1 2">
    <name type="scientific">Igneacidithiobacillus copahuensis</name>
    <dbReference type="NCBI Taxonomy" id="2724909"/>
    <lineage>
        <taxon>Bacteria</taxon>
        <taxon>Pseudomonadati</taxon>
        <taxon>Pseudomonadota</taxon>
        <taxon>Acidithiobacillia</taxon>
        <taxon>Acidithiobacillales</taxon>
        <taxon>Acidithiobacillaceae</taxon>
        <taxon>Igneacidithiobacillus</taxon>
    </lineage>
</organism>
<comment type="caution">
    <text evidence="1">The sequence shown here is derived from an EMBL/GenBank/DDBJ whole genome shotgun (WGS) entry which is preliminary data.</text>
</comment>
<feature type="non-terminal residue" evidence="1">
    <location>
        <position position="1"/>
    </location>
</feature>
<reference evidence="1" key="1">
    <citation type="journal article" date="2021" name="ISME J.">
        <title>Genomic evolution of the class Acidithiobacillia: deep-branching Proteobacteria living in extreme acidic conditions.</title>
        <authorList>
            <person name="Moya-Beltran A."/>
            <person name="Beard S."/>
            <person name="Rojas-Villalobos C."/>
            <person name="Issotta F."/>
            <person name="Gallardo Y."/>
            <person name="Ulloa R."/>
            <person name="Giaveno A."/>
            <person name="Degli Esposti M."/>
            <person name="Johnson D.B."/>
            <person name="Quatrini R."/>
        </authorList>
    </citation>
    <scope>NUCLEOTIDE SEQUENCE</scope>
    <source>
        <strain evidence="1">VAN18-1</strain>
    </source>
</reference>
<evidence type="ECO:0000313" key="2">
    <source>
        <dbReference type="Proteomes" id="UP001197378"/>
    </source>
</evidence>
<proteinExistence type="predicted"/>
<protein>
    <submittedName>
        <fullName evidence="1">Uncharacterized protein</fullName>
    </submittedName>
</protein>